<dbReference type="GO" id="GO:0004622">
    <property type="term" value="F:phosphatidylcholine lysophospholipase activity"/>
    <property type="evidence" value="ECO:0007669"/>
    <property type="project" value="TreeGrafter"/>
</dbReference>
<dbReference type="InterPro" id="IPR013830">
    <property type="entry name" value="SGNH_hydro"/>
</dbReference>
<dbReference type="AlphaFoldDB" id="A0A9W9PGL7"/>
<proteinExistence type="predicted"/>
<accession>A0A9W9PGL7</accession>
<dbReference type="Gene3D" id="3.40.50.1110">
    <property type="entry name" value="SGNH hydrolase"/>
    <property type="match status" value="1"/>
</dbReference>
<feature type="domain" description="SGNH hydrolase-type esterase" evidence="1">
    <location>
        <begin position="11"/>
        <end position="186"/>
    </location>
</feature>
<dbReference type="CDD" id="cd00229">
    <property type="entry name" value="SGNH_hydrolase"/>
    <property type="match status" value="1"/>
</dbReference>
<sequence length="213" mass="23675">MPEKKQLRILCFGDSLTAGYHSWGIGAHPYAAKLKQTLETALPNLEIESKVDGVPGDLVVPPGSFLRRIQDDCKTQWDWVIFLGGTNDLGYGKTPEEIYAGLQTSWNVALDAGAKLLALTVPECAVRSEQLIGRRAELNELILSHGQDRFHAFNLHEKIPYFSSSPEFTRDVFDDGLHLTPKGYDLMGNVIGQHLARLLRDEGIADKTDEDDL</sequence>
<evidence type="ECO:0000259" key="1">
    <source>
        <dbReference type="Pfam" id="PF13472"/>
    </source>
</evidence>
<reference evidence="2" key="2">
    <citation type="journal article" date="2023" name="IMA Fungus">
        <title>Comparative genomic study of the Penicillium genus elucidates a diverse pangenome and 15 lateral gene transfer events.</title>
        <authorList>
            <person name="Petersen C."/>
            <person name="Sorensen T."/>
            <person name="Nielsen M.R."/>
            <person name="Sondergaard T.E."/>
            <person name="Sorensen J.L."/>
            <person name="Fitzpatrick D.A."/>
            <person name="Frisvad J.C."/>
            <person name="Nielsen K.L."/>
        </authorList>
    </citation>
    <scope>NUCLEOTIDE SEQUENCE</scope>
    <source>
        <strain evidence="2">IBT 19713</strain>
    </source>
</reference>
<reference evidence="2" key="1">
    <citation type="submission" date="2022-11" db="EMBL/GenBank/DDBJ databases">
        <authorList>
            <person name="Petersen C."/>
        </authorList>
    </citation>
    <scope>NUCLEOTIDE SEQUENCE</scope>
    <source>
        <strain evidence="2">IBT 19713</strain>
    </source>
</reference>
<dbReference type="EMBL" id="JAPQKS010000002">
    <property type="protein sequence ID" value="KAJ5246410.1"/>
    <property type="molecule type" value="Genomic_DNA"/>
</dbReference>
<dbReference type="PANTHER" id="PTHR30383:SF19">
    <property type="entry name" value="FIBRONECTIN TYPE-III DOMAIN-CONTAINING PROTEIN"/>
    <property type="match status" value="1"/>
</dbReference>
<evidence type="ECO:0000313" key="3">
    <source>
        <dbReference type="Proteomes" id="UP001150941"/>
    </source>
</evidence>
<protein>
    <submittedName>
        <fullName evidence="2">SGNH hydrolase</fullName>
    </submittedName>
</protein>
<dbReference type="GeneID" id="83197993"/>
<dbReference type="SUPFAM" id="SSF52266">
    <property type="entry name" value="SGNH hydrolase"/>
    <property type="match status" value="1"/>
</dbReference>
<dbReference type="OrthoDB" id="408760at2759"/>
<gene>
    <name evidence="2" type="ORF">N7468_001393</name>
</gene>
<dbReference type="InterPro" id="IPR051532">
    <property type="entry name" value="Ester_Hydrolysis_Enzymes"/>
</dbReference>
<dbReference type="PANTHER" id="PTHR30383">
    <property type="entry name" value="THIOESTERASE 1/PROTEASE 1/LYSOPHOSPHOLIPASE L1"/>
    <property type="match status" value="1"/>
</dbReference>
<keyword evidence="3" id="KW-1185">Reference proteome</keyword>
<dbReference type="Pfam" id="PF13472">
    <property type="entry name" value="Lipase_GDSL_2"/>
    <property type="match status" value="1"/>
</dbReference>
<dbReference type="Proteomes" id="UP001150941">
    <property type="component" value="Unassembled WGS sequence"/>
</dbReference>
<comment type="caution">
    <text evidence="2">The sequence shown here is derived from an EMBL/GenBank/DDBJ whole genome shotgun (WGS) entry which is preliminary data.</text>
</comment>
<name>A0A9W9PGL7_9EURO</name>
<evidence type="ECO:0000313" key="2">
    <source>
        <dbReference type="EMBL" id="KAJ5246410.1"/>
    </source>
</evidence>
<organism evidence="2 3">
    <name type="scientific">Penicillium chermesinum</name>
    <dbReference type="NCBI Taxonomy" id="63820"/>
    <lineage>
        <taxon>Eukaryota</taxon>
        <taxon>Fungi</taxon>
        <taxon>Dikarya</taxon>
        <taxon>Ascomycota</taxon>
        <taxon>Pezizomycotina</taxon>
        <taxon>Eurotiomycetes</taxon>
        <taxon>Eurotiomycetidae</taxon>
        <taxon>Eurotiales</taxon>
        <taxon>Aspergillaceae</taxon>
        <taxon>Penicillium</taxon>
    </lineage>
</organism>
<keyword evidence="2" id="KW-0378">Hydrolase</keyword>
<dbReference type="RefSeq" id="XP_058333831.1">
    <property type="nucleotide sequence ID" value="XM_058470690.1"/>
</dbReference>
<dbReference type="InterPro" id="IPR036514">
    <property type="entry name" value="SGNH_hydro_sf"/>
</dbReference>